<evidence type="ECO:0000256" key="4">
    <source>
        <dbReference type="ARBA" id="ARBA00023136"/>
    </source>
</evidence>
<sequence>METLMKQGESLPGSAFLLAFDLRRERPGNRGELGYLLRAAALAELLAGGNLADESGKARAVTAPADPTPLQAAVWEQIANSRPRSWRRWVGKDHSRAFHLVCDELQAAHLVRVERRKVLLFPVTRITPSRPYLSRRLAERVARAVRDGRPADRVEQDVRILAALAGAAKLKTVLPGREWRRHKARLAELTAPIEPVATALRKTLDAARSAAAAG</sequence>
<gene>
    <name evidence="5" type="ORF">HNP84_004211</name>
</gene>
<dbReference type="InterPro" id="IPR008628">
    <property type="entry name" value="GPP34-like"/>
</dbReference>
<evidence type="ECO:0000313" key="5">
    <source>
        <dbReference type="EMBL" id="MBB5134479.1"/>
    </source>
</evidence>
<keyword evidence="6" id="KW-1185">Reference proteome</keyword>
<dbReference type="Gene3D" id="1.10.3630.10">
    <property type="entry name" value="yeast vps74-n-term truncation variant domain like"/>
    <property type="match status" value="1"/>
</dbReference>
<keyword evidence="2" id="KW-0333">Golgi apparatus</keyword>
<dbReference type="GO" id="GO:0012505">
    <property type="term" value="C:endomembrane system"/>
    <property type="evidence" value="ECO:0007669"/>
    <property type="project" value="UniProtKB-ARBA"/>
</dbReference>
<keyword evidence="4" id="KW-0472">Membrane</keyword>
<evidence type="ECO:0000256" key="3">
    <source>
        <dbReference type="ARBA" id="ARBA00023121"/>
    </source>
</evidence>
<evidence type="ECO:0000313" key="6">
    <source>
        <dbReference type="Proteomes" id="UP000578449"/>
    </source>
</evidence>
<evidence type="ECO:0008006" key="7">
    <source>
        <dbReference type="Google" id="ProtNLM"/>
    </source>
</evidence>
<dbReference type="RefSeq" id="WP_221336502.1">
    <property type="nucleotide sequence ID" value="NZ_BAABIX010000007.1"/>
</dbReference>
<organism evidence="5 6">
    <name type="scientific">Thermocatellispora tengchongensis</name>
    <dbReference type="NCBI Taxonomy" id="1073253"/>
    <lineage>
        <taxon>Bacteria</taxon>
        <taxon>Bacillati</taxon>
        <taxon>Actinomycetota</taxon>
        <taxon>Actinomycetes</taxon>
        <taxon>Streptosporangiales</taxon>
        <taxon>Streptosporangiaceae</taxon>
        <taxon>Thermocatellispora</taxon>
    </lineage>
</organism>
<dbReference type="GO" id="GO:0005737">
    <property type="term" value="C:cytoplasm"/>
    <property type="evidence" value="ECO:0007669"/>
    <property type="project" value="UniProtKB-ARBA"/>
</dbReference>
<dbReference type="EMBL" id="JACHGN010000008">
    <property type="protein sequence ID" value="MBB5134479.1"/>
    <property type="molecule type" value="Genomic_DNA"/>
</dbReference>
<dbReference type="InterPro" id="IPR038261">
    <property type="entry name" value="GPP34-like_sf"/>
</dbReference>
<dbReference type="AlphaFoldDB" id="A0A840P659"/>
<comment type="caution">
    <text evidence="5">The sequence shown here is derived from an EMBL/GenBank/DDBJ whole genome shotgun (WGS) entry which is preliminary data.</text>
</comment>
<dbReference type="Pfam" id="PF05719">
    <property type="entry name" value="GPP34"/>
    <property type="match status" value="1"/>
</dbReference>
<dbReference type="GO" id="GO:0070273">
    <property type="term" value="F:phosphatidylinositol-4-phosphate binding"/>
    <property type="evidence" value="ECO:0007669"/>
    <property type="project" value="InterPro"/>
</dbReference>
<reference evidence="5 6" key="1">
    <citation type="submission" date="2020-08" db="EMBL/GenBank/DDBJ databases">
        <title>Genomic Encyclopedia of Type Strains, Phase IV (KMG-IV): sequencing the most valuable type-strain genomes for metagenomic binning, comparative biology and taxonomic classification.</title>
        <authorList>
            <person name="Goeker M."/>
        </authorList>
    </citation>
    <scope>NUCLEOTIDE SEQUENCE [LARGE SCALE GENOMIC DNA]</scope>
    <source>
        <strain evidence="5 6">DSM 45615</strain>
    </source>
</reference>
<evidence type="ECO:0000256" key="2">
    <source>
        <dbReference type="ARBA" id="ARBA00023034"/>
    </source>
</evidence>
<keyword evidence="3" id="KW-0446">Lipid-binding</keyword>
<protein>
    <recommendedName>
        <fullName evidence="7">GPP34 family phosphoprotein</fullName>
    </recommendedName>
</protein>
<accession>A0A840P659</accession>
<dbReference type="Proteomes" id="UP000578449">
    <property type="component" value="Unassembled WGS sequence"/>
</dbReference>
<comment type="subcellular location">
    <subcellularLocation>
        <location evidence="1">Golgi apparatus membrane</location>
        <topology evidence="1">Peripheral membrane protein</topology>
        <orientation evidence="1">Cytoplasmic side</orientation>
    </subcellularLocation>
</comment>
<proteinExistence type="predicted"/>
<name>A0A840P659_9ACTN</name>
<evidence type="ECO:0000256" key="1">
    <source>
        <dbReference type="ARBA" id="ARBA00004255"/>
    </source>
</evidence>